<proteinExistence type="inferred from homology"/>
<feature type="binding site" evidence="7">
    <location>
        <position position="95"/>
    </location>
    <ligand>
        <name>Zn(2+)</name>
        <dbReference type="ChEBI" id="CHEBI:29105"/>
    </ligand>
</feature>
<keyword evidence="4" id="KW-0805">Transcription regulation</keyword>
<accession>S5DPE8</accession>
<keyword evidence="6" id="KW-0804">Transcription</keyword>
<keyword evidence="2" id="KW-0678">Repressor</keyword>
<evidence type="ECO:0000256" key="2">
    <source>
        <dbReference type="ARBA" id="ARBA00022491"/>
    </source>
</evidence>
<dbReference type="AlphaFoldDB" id="S5DPE8"/>
<evidence type="ECO:0000256" key="6">
    <source>
        <dbReference type="ARBA" id="ARBA00023163"/>
    </source>
</evidence>
<evidence type="ECO:0000256" key="7">
    <source>
        <dbReference type="PIRSR" id="PIRSR602481-1"/>
    </source>
</evidence>
<name>S5DPE8_9ACTN</name>
<organism evidence="8">
    <name type="scientific">Candidatus Actinomarina minuta</name>
    <dbReference type="NCBI Taxonomy" id="1389454"/>
    <lineage>
        <taxon>Bacteria</taxon>
        <taxon>Bacillati</taxon>
        <taxon>Actinomycetota</taxon>
        <taxon>Actinomycetes</taxon>
        <taxon>Candidatus Actinomarinidae</taxon>
        <taxon>Candidatus Actinomarinales</taxon>
        <taxon>Candidatus Actinomarineae</taxon>
        <taxon>Candidatus Actinomarinaceae</taxon>
        <taxon>Candidatus Actinomarina</taxon>
    </lineage>
</organism>
<keyword evidence="5" id="KW-0238">DNA-binding</keyword>
<dbReference type="GO" id="GO:0045892">
    <property type="term" value="P:negative regulation of DNA-templated transcription"/>
    <property type="evidence" value="ECO:0007669"/>
    <property type="project" value="TreeGrafter"/>
</dbReference>
<evidence type="ECO:0000256" key="4">
    <source>
        <dbReference type="ARBA" id="ARBA00023015"/>
    </source>
</evidence>
<dbReference type="PANTHER" id="PTHR33202">
    <property type="entry name" value="ZINC UPTAKE REGULATION PROTEIN"/>
    <property type="match status" value="1"/>
</dbReference>
<dbReference type="InterPro" id="IPR036388">
    <property type="entry name" value="WH-like_DNA-bd_sf"/>
</dbReference>
<evidence type="ECO:0000256" key="3">
    <source>
        <dbReference type="ARBA" id="ARBA00022833"/>
    </source>
</evidence>
<comment type="similarity">
    <text evidence="1">Belongs to the Fur family.</text>
</comment>
<dbReference type="SUPFAM" id="SSF46785">
    <property type="entry name" value="Winged helix' DNA-binding domain"/>
    <property type="match status" value="1"/>
</dbReference>
<dbReference type="Gene3D" id="3.30.1490.190">
    <property type="match status" value="1"/>
</dbReference>
<dbReference type="InterPro" id="IPR036390">
    <property type="entry name" value="WH_DNA-bd_sf"/>
</dbReference>
<keyword evidence="3 7" id="KW-0862">Zinc</keyword>
<comment type="cofactor">
    <cofactor evidence="7">
        <name>Zn(2+)</name>
        <dbReference type="ChEBI" id="CHEBI:29105"/>
    </cofactor>
    <text evidence="7">Binds 1 zinc ion per subunit.</text>
</comment>
<evidence type="ECO:0000256" key="1">
    <source>
        <dbReference type="ARBA" id="ARBA00007957"/>
    </source>
</evidence>
<dbReference type="Pfam" id="PF01475">
    <property type="entry name" value="FUR"/>
    <property type="match status" value="1"/>
</dbReference>
<dbReference type="Gene3D" id="1.10.10.10">
    <property type="entry name" value="Winged helix-like DNA-binding domain superfamily/Winged helix DNA-binding domain"/>
    <property type="match status" value="1"/>
</dbReference>
<keyword evidence="7" id="KW-0479">Metal-binding</keyword>
<feature type="binding site" evidence="7">
    <location>
        <position position="135"/>
    </location>
    <ligand>
        <name>Zn(2+)</name>
        <dbReference type="ChEBI" id="CHEBI:29105"/>
    </ligand>
</feature>
<sequence length="136" mass="15493">MDLLSQIKKKGHRVTKSRELICKILENSGHAHFTVDELYKKVTKKNADIDLATVYRTLELLGEIGLIAHLHQAHGSGIYFLKNNENTMHIICLDCNKIIDVSSKSYNKINNLLMKETQFKLIQNNFIYSGVCGNCK</sequence>
<protein>
    <submittedName>
        <fullName evidence="8">Fe2+/Zn2+ uptake regulation proteins</fullName>
    </submittedName>
</protein>
<dbReference type="PANTHER" id="PTHR33202:SF7">
    <property type="entry name" value="FERRIC UPTAKE REGULATION PROTEIN"/>
    <property type="match status" value="1"/>
</dbReference>
<evidence type="ECO:0000313" key="8">
    <source>
        <dbReference type="EMBL" id="AGQ19443.1"/>
    </source>
</evidence>
<dbReference type="GO" id="GO:0000976">
    <property type="term" value="F:transcription cis-regulatory region binding"/>
    <property type="evidence" value="ECO:0007669"/>
    <property type="project" value="TreeGrafter"/>
</dbReference>
<reference evidence="8" key="1">
    <citation type="journal article" date="2013" name="Sci. Rep.">
        <title>Metagenomics uncovers a new group of low GC and ultra-small marine Actinobacteria.</title>
        <authorList>
            <person name="Ghai R."/>
            <person name="Mizuno C.M."/>
            <person name="Picazo A."/>
            <person name="Camacho A."/>
            <person name="Rodriguez-Valera F."/>
        </authorList>
    </citation>
    <scope>NUCLEOTIDE SEQUENCE</scope>
</reference>
<dbReference type="GO" id="GO:0008270">
    <property type="term" value="F:zinc ion binding"/>
    <property type="evidence" value="ECO:0007669"/>
    <property type="project" value="TreeGrafter"/>
</dbReference>
<feature type="binding site" evidence="7">
    <location>
        <position position="132"/>
    </location>
    <ligand>
        <name>Zn(2+)</name>
        <dbReference type="ChEBI" id="CHEBI:29105"/>
    </ligand>
</feature>
<dbReference type="CDD" id="cd07153">
    <property type="entry name" value="Fur_like"/>
    <property type="match status" value="1"/>
</dbReference>
<evidence type="ECO:0000256" key="5">
    <source>
        <dbReference type="ARBA" id="ARBA00023125"/>
    </source>
</evidence>
<feature type="binding site" evidence="7">
    <location>
        <position position="92"/>
    </location>
    <ligand>
        <name>Zn(2+)</name>
        <dbReference type="ChEBI" id="CHEBI:29105"/>
    </ligand>
</feature>
<dbReference type="InterPro" id="IPR002481">
    <property type="entry name" value="FUR"/>
</dbReference>
<dbReference type="InterPro" id="IPR043135">
    <property type="entry name" value="Fur_C"/>
</dbReference>
<dbReference type="GO" id="GO:0003700">
    <property type="term" value="F:DNA-binding transcription factor activity"/>
    <property type="evidence" value="ECO:0007669"/>
    <property type="project" value="InterPro"/>
</dbReference>
<dbReference type="GO" id="GO:1900376">
    <property type="term" value="P:regulation of secondary metabolite biosynthetic process"/>
    <property type="evidence" value="ECO:0007669"/>
    <property type="project" value="TreeGrafter"/>
</dbReference>
<dbReference type="EMBL" id="KC811132">
    <property type="protein sequence ID" value="AGQ19443.1"/>
    <property type="molecule type" value="Genomic_DNA"/>
</dbReference>